<dbReference type="Pfam" id="PF13180">
    <property type="entry name" value="PDZ_2"/>
    <property type="match status" value="2"/>
</dbReference>
<dbReference type="RefSeq" id="WP_044224214.1">
    <property type="nucleotide sequence ID" value="NZ_JBKAGJ010000016.1"/>
</dbReference>
<dbReference type="Pfam" id="PF18962">
    <property type="entry name" value="Por_Secre_tail"/>
    <property type="match status" value="1"/>
</dbReference>
<evidence type="ECO:0000256" key="1">
    <source>
        <dbReference type="ARBA" id="ARBA00001947"/>
    </source>
</evidence>
<dbReference type="PANTHER" id="PTHR42837:SF2">
    <property type="entry name" value="MEMBRANE METALLOPROTEASE ARASP2, CHLOROPLASTIC-RELATED"/>
    <property type="match status" value="1"/>
</dbReference>
<feature type="region of interest" description="Disordered" evidence="2">
    <location>
        <begin position="218"/>
        <end position="244"/>
    </location>
</feature>
<dbReference type="GO" id="GO:0004222">
    <property type="term" value="F:metalloendopeptidase activity"/>
    <property type="evidence" value="ECO:0007669"/>
    <property type="project" value="InterPro"/>
</dbReference>
<dbReference type="InterPro" id="IPR001478">
    <property type="entry name" value="PDZ"/>
</dbReference>
<dbReference type="InterPro" id="IPR004387">
    <property type="entry name" value="Pept_M50_Zn"/>
</dbReference>
<feature type="chain" id="PRO_5001947537" description="PDZ domain-containing protein" evidence="3">
    <location>
        <begin position="19"/>
        <end position="373"/>
    </location>
</feature>
<dbReference type="InterPro" id="IPR036034">
    <property type="entry name" value="PDZ_sf"/>
</dbReference>
<comment type="cofactor">
    <cofactor evidence="1">
        <name>Zn(2+)</name>
        <dbReference type="ChEBI" id="CHEBI:29105"/>
    </cofactor>
</comment>
<dbReference type="InterPro" id="IPR026444">
    <property type="entry name" value="Secre_tail"/>
</dbReference>
<gene>
    <name evidence="5" type="ORF">IX84_19655</name>
</gene>
<dbReference type="PANTHER" id="PTHR42837">
    <property type="entry name" value="REGULATOR OF SIGMA-E PROTEASE RSEP"/>
    <property type="match status" value="1"/>
</dbReference>
<feature type="signal peptide" evidence="3">
    <location>
        <begin position="1"/>
        <end position="18"/>
    </location>
</feature>
<dbReference type="PROSITE" id="PS50106">
    <property type="entry name" value="PDZ"/>
    <property type="match status" value="1"/>
</dbReference>
<reference evidence="5 6" key="1">
    <citation type="journal article" date="2014" name="Int. J. Syst. Evol. Microbiol.">
        <title>Phaeodactylibacter xiamenensis gen. nov., sp. nov., a member of the family Saprospiraceae isolated from the marine alga Phaeodactylum tricornutum.</title>
        <authorList>
            <person name="Chen Z.Jr."/>
            <person name="Lei X."/>
            <person name="Lai Q."/>
            <person name="Li Y."/>
            <person name="Zhang B."/>
            <person name="Zhang J."/>
            <person name="Zhang H."/>
            <person name="Yang L."/>
            <person name="Zheng W."/>
            <person name="Tian Y."/>
            <person name="Yu Z."/>
            <person name="Xu H.Jr."/>
            <person name="Zheng T."/>
        </authorList>
    </citation>
    <scope>NUCLEOTIDE SEQUENCE [LARGE SCALE GENOMIC DNA]</scope>
    <source>
        <strain evidence="5 6">KD52</strain>
    </source>
</reference>
<dbReference type="SMART" id="SM00228">
    <property type="entry name" value="PDZ"/>
    <property type="match status" value="2"/>
</dbReference>
<dbReference type="AlphaFoldDB" id="A0A098S2X7"/>
<dbReference type="STRING" id="1524460.IX84_19655"/>
<dbReference type="Gene3D" id="2.30.42.10">
    <property type="match status" value="2"/>
</dbReference>
<keyword evidence="3" id="KW-0732">Signal</keyword>
<evidence type="ECO:0000256" key="3">
    <source>
        <dbReference type="SAM" id="SignalP"/>
    </source>
</evidence>
<evidence type="ECO:0000256" key="2">
    <source>
        <dbReference type="SAM" id="MobiDB-lite"/>
    </source>
</evidence>
<proteinExistence type="predicted"/>
<dbReference type="EMBL" id="JPOS01000075">
    <property type="protein sequence ID" value="KGE86699.1"/>
    <property type="molecule type" value="Genomic_DNA"/>
</dbReference>
<feature type="domain" description="PDZ" evidence="4">
    <location>
        <begin position="13"/>
        <end position="80"/>
    </location>
</feature>
<protein>
    <recommendedName>
        <fullName evidence="4">PDZ domain-containing protein</fullName>
    </recommendedName>
</protein>
<dbReference type="OrthoDB" id="979598at2"/>
<keyword evidence="6" id="KW-1185">Reference proteome</keyword>
<comment type="caution">
    <text evidence="5">The sequence shown here is derived from an EMBL/GenBank/DDBJ whole genome shotgun (WGS) entry which is preliminary data.</text>
</comment>
<dbReference type="GO" id="GO:0006508">
    <property type="term" value="P:proteolysis"/>
    <property type="evidence" value="ECO:0007669"/>
    <property type="project" value="InterPro"/>
</dbReference>
<feature type="compositionally biased region" description="Polar residues" evidence="2">
    <location>
        <begin position="218"/>
        <end position="227"/>
    </location>
</feature>
<name>A0A098S2X7_9BACT</name>
<evidence type="ECO:0000313" key="5">
    <source>
        <dbReference type="EMBL" id="KGE86699.1"/>
    </source>
</evidence>
<dbReference type="GO" id="GO:0016020">
    <property type="term" value="C:membrane"/>
    <property type="evidence" value="ECO:0007669"/>
    <property type="project" value="InterPro"/>
</dbReference>
<evidence type="ECO:0000313" key="6">
    <source>
        <dbReference type="Proteomes" id="UP000029736"/>
    </source>
</evidence>
<organism evidence="5 6">
    <name type="scientific">Phaeodactylibacter xiamenensis</name>
    <dbReference type="NCBI Taxonomy" id="1524460"/>
    <lineage>
        <taxon>Bacteria</taxon>
        <taxon>Pseudomonadati</taxon>
        <taxon>Bacteroidota</taxon>
        <taxon>Saprospiria</taxon>
        <taxon>Saprospirales</taxon>
        <taxon>Haliscomenobacteraceae</taxon>
        <taxon>Phaeodactylibacter</taxon>
    </lineage>
</organism>
<dbReference type="SUPFAM" id="SSF50156">
    <property type="entry name" value="PDZ domain-like"/>
    <property type="match status" value="2"/>
</dbReference>
<evidence type="ECO:0000259" key="4">
    <source>
        <dbReference type="PROSITE" id="PS50106"/>
    </source>
</evidence>
<sequence>MKNLTLLLALLISVQLLAHNDDDPVIGFQSSEISLGKAKKLGYPLPYGSRVDRLYPGTPAQVAGLQPLDYVYAVNGQTVSKQKGLSDLLEDFVPGDKVDIGFYRKGEALSRTLFLSRRGDLDMPHQPNSEDPFLGISQVHDELPEGVAGVPVSVVHNSTAQAMGLKRGDIITAIDGNPVADWHDLSPMIDMRKVGDPIQVSVYHNGEIFTRNRPIKSQAATHGNHSRPNGPEIIQPQEDDLPPVPQVELQPVTRQEATVLPISVVNAPSGISQTVASAAEVQEPVVRNLAIEALNIFPNPNTGIFDIQFELPQRGETAVYIYNPAGQTVYFNTLGEFTGTFSDRIDIANGVRGIYFLEIRQGPRSLTRKVVLQ</sequence>
<dbReference type="NCBIfam" id="TIGR04183">
    <property type="entry name" value="Por_Secre_tail"/>
    <property type="match status" value="1"/>
</dbReference>
<dbReference type="Proteomes" id="UP000029736">
    <property type="component" value="Unassembled WGS sequence"/>
</dbReference>
<accession>A0A098S2X7</accession>